<feature type="non-terminal residue" evidence="1">
    <location>
        <position position="1"/>
    </location>
</feature>
<reference evidence="1" key="1">
    <citation type="submission" date="2022-07" db="EMBL/GenBank/DDBJ databases">
        <title>Phylogenomic reconstructions and comparative analyses of Kickxellomycotina fungi.</title>
        <authorList>
            <person name="Reynolds N.K."/>
            <person name="Stajich J.E."/>
            <person name="Barry K."/>
            <person name="Grigoriev I.V."/>
            <person name="Crous P."/>
            <person name="Smith M.E."/>
        </authorList>
    </citation>
    <scope>NUCLEOTIDE SEQUENCE</scope>
    <source>
        <strain evidence="1">CBS 109366</strain>
    </source>
</reference>
<evidence type="ECO:0000313" key="1">
    <source>
        <dbReference type="EMBL" id="KAJ2768184.1"/>
    </source>
</evidence>
<name>A0ACC1JW13_9FUNG</name>
<organism evidence="1 2">
    <name type="scientific">Coemansia nantahalensis</name>
    <dbReference type="NCBI Taxonomy" id="2789366"/>
    <lineage>
        <taxon>Eukaryota</taxon>
        <taxon>Fungi</taxon>
        <taxon>Fungi incertae sedis</taxon>
        <taxon>Zoopagomycota</taxon>
        <taxon>Kickxellomycotina</taxon>
        <taxon>Kickxellomycetes</taxon>
        <taxon>Kickxellales</taxon>
        <taxon>Kickxellaceae</taxon>
        <taxon>Coemansia</taxon>
    </lineage>
</organism>
<dbReference type="Proteomes" id="UP001140234">
    <property type="component" value="Unassembled WGS sequence"/>
</dbReference>
<evidence type="ECO:0000313" key="2">
    <source>
        <dbReference type="Proteomes" id="UP001140234"/>
    </source>
</evidence>
<protein>
    <submittedName>
        <fullName evidence="1">Uncharacterized protein</fullName>
    </submittedName>
</protein>
<sequence length="145" mass="15284">SSILYTPFSYANVPPPMALHMLDAPQPLSYAAFAMFGDGNDFGALLADAVLPQIQLGDGRVRQTVFVAEFDGTGEAAAPHTGQVLAAAADDQVHEITAVRPSDGSNRAIVVAGHSARNQPFANDHPPPALSACLRQPGRRQRIQA</sequence>
<dbReference type="EMBL" id="JANBUJ010001239">
    <property type="protein sequence ID" value="KAJ2768184.1"/>
    <property type="molecule type" value="Genomic_DNA"/>
</dbReference>
<proteinExistence type="predicted"/>
<accession>A0ACC1JW13</accession>
<keyword evidence="2" id="KW-1185">Reference proteome</keyword>
<comment type="caution">
    <text evidence="1">The sequence shown here is derived from an EMBL/GenBank/DDBJ whole genome shotgun (WGS) entry which is preliminary data.</text>
</comment>
<gene>
    <name evidence="1" type="ORF">IWQ57_003643</name>
</gene>